<dbReference type="Pfam" id="PF13430">
    <property type="entry name" value="DUF4112"/>
    <property type="match status" value="1"/>
</dbReference>
<evidence type="ECO:0000313" key="2">
    <source>
        <dbReference type="EMBL" id="SPJ24020.1"/>
    </source>
</evidence>
<evidence type="ECO:0008006" key="4">
    <source>
        <dbReference type="Google" id="ProtNLM"/>
    </source>
</evidence>
<proteinExistence type="predicted"/>
<dbReference type="PANTHER" id="PTHR35519">
    <property type="entry name" value="MEMBRANE PROTEINS"/>
    <property type="match status" value="1"/>
</dbReference>
<dbReference type="Proteomes" id="UP000244912">
    <property type="component" value="Unassembled WGS sequence"/>
</dbReference>
<accession>A0A2R8BV64</accession>
<organism evidence="2 3">
    <name type="scientific">Palleronia abyssalis</name>
    <dbReference type="NCBI Taxonomy" id="1501240"/>
    <lineage>
        <taxon>Bacteria</taxon>
        <taxon>Pseudomonadati</taxon>
        <taxon>Pseudomonadota</taxon>
        <taxon>Alphaproteobacteria</taxon>
        <taxon>Rhodobacterales</taxon>
        <taxon>Roseobacteraceae</taxon>
        <taxon>Palleronia</taxon>
    </lineage>
</organism>
<dbReference type="EMBL" id="ONZF01000003">
    <property type="protein sequence ID" value="SPJ24020.1"/>
    <property type="molecule type" value="Genomic_DNA"/>
</dbReference>
<dbReference type="PANTHER" id="PTHR35519:SF2">
    <property type="entry name" value="PH DOMAIN PROTEIN"/>
    <property type="match status" value="1"/>
</dbReference>
<keyword evidence="3" id="KW-1185">Reference proteome</keyword>
<sequence>MTWGFGTADAPGRLPPMTQHPDLLRLERLDRLSRRMDTAFRVPGIGLRVGWDSIIGLIPGVGDAAAAAPAAWIVYESYRMGLPRHKLLQQGVNVGLDVAVGTIPLLGDLFDAKFKANRRNVGILRDHVERGMRAGTHTGEGALSSHHPSYGGKA</sequence>
<evidence type="ECO:0000256" key="1">
    <source>
        <dbReference type="SAM" id="MobiDB-lite"/>
    </source>
</evidence>
<gene>
    <name evidence="2" type="ORF">PAA8504_01842</name>
</gene>
<reference evidence="2 3" key="1">
    <citation type="submission" date="2018-03" db="EMBL/GenBank/DDBJ databases">
        <authorList>
            <person name="Keele B.F."/>
        </authorList>
    </citation>
    <scope>NUCLEOTIDE SEQUENCE [LARGE SCALE GENOMIC DNA]</scope>
    <source>
        <strain evidence="2 3">CECT 8504</strain>
    </source>
</reference>
<name>A0A2R8BV64_9RHOB</name>
<dbReference type="AlphaFoldDB" id="A0A2R8BV64"/>
<protein>
    <recommendedName>
        <fullName evidence="4">DUF4112 domain-containing protein</fullName>
    </recommendedName>
</protein>
<evidence type="ECO:0000313" key="3">
    <source>
        <dbReference type="Proteomes" id="UP000244912"/>
    </source>
</evidence>
<feature type="region of interest" description="Disordered" evidence="1">
    <location>
        <begin position="134"/>
        <end position="154"/>
    </location>
</feature>
<dbReference type="InterPro" id="IPR025187">
    <property type="entry name" value="DUF4112"/>
</dbReference>